<evidence type="ECO:0000313" key="6">
    <source>
        <dbReference type="Proteomes" id="UP000234950"/>
    </source>
</evidence>
<sequence length="314" mass="34202">MKVVFKVWKSGLQTTVQDSGRYGYQQYGISPSGAMDPYSMQVANILVGNPLTEAVLEAALIGPELEALSDMVIAICGGDFTPKVDRMEVAKWKSFLLRKGQVLALGPCLHGARAYIAIAGGIDVPIVLGSKSTFLNGKFGGYEGRALQKDDVLFGNPFIRKPFKILHPELVPQYRKEVTLKVILGPHEGRFTEESMHRFCSEAFIVTHQSNRMGCQLKGPKLEHIGGPDIISDAIPLGGIQVPASGQPIILLADRQTTGGYTRIGTVISTDIPKLAQAVPDTIIHFSIVSVEEAQRLYVERQQLLKHLQLGAAK</sequence>
<dbReference type="EMBL" id="PGVE01000027">
    <property type="protein sequence ID" value="PLS07821.1"/>
    <property type="molecule type" value="Genomic_DNA"/>
</dbReference>
<evidence type="ECO:0000256" key="2">
    <source>
        <dbReference type="ARBA" id="ARBA00022801"/>
    </source>
</evidence>
<name>A0A2N5HQL6_9BACI</name>
<keyword evidence="6" id="KW-1185">Reference proteome</keyword>
<evidence type="ECO:0000256" key="1">
    <source>
        <dbReference type="ARBA" id="ARBA00022741"/>
    </source>
</evidence>
<gene>
    <name evidence="5" type="ORF">CVD27_05075</name>
</gene>
<dbReference type="InterPro" id="IPR052708">
    <property type="entry name" value="PxpC"/>
</dbReference>
<dbReference type="RefSeq" id="WP_101646796.1">
    <property type="nucleotide sequence ID" value="NZ_PGVE01000027.1"/>
</dbReference>
<protein>
    <submittedName>
        <fullName evidence="5">KipI antagonist</fullName>
    </submittedName>
</protein>
<dbReference type="SMART" id="SM00797">
    <property type="entry name" value="AHS2"/>
    <property type="match status" value="1"/>
</dbReference>
<evidence type="ECO:0000256" key="3">
    <source>
        <dbReference type="ARBA" id="ARBA00022840"/>
    </source>
</evidence>
<dbReference type="NCBIfam" id="TIGR00724">
    <property type="entry name" value="urea_amlyse_rel"/>
    <property type="match status" value="1"/>
</dbReference>
<dbReference type="InterPro" id="IPR003778">
    <property type="entry name" value="CT_A_B"/>
</dbReference>
<reference evidence="5 6" key="1">
    <citation type="submission" date="2017-11" db="EMBL/GenBank/DDBJ databases">
        <title>Comparitive Functional Genomics of Dry Heat Resistant strains isolated from the Viking Spacecraft.</title>
        <authorList>
            <person name="Seuylemezian A."/>
            <person name="Cooper K."/>
            <person name="Vaishampayan P."/>
        </authorList>
    </citation>
    <scope>NUCLEOTIDE SEQUENCE [LARGE SCALE GENOMIC DNA]</scope>
    <source>
        <strain evidence="5 6">V32-6</strain>
    </source>
</reference>
<dbReference type="SUPFAM" id="SSF50891">
    <property type="entry name" value="Cyclophilin-like"/>
    <property type="match status" value="1"/>
</dbReference>
<evidence type="ECO:0000313" key="5">
    <source>
        <dbReference type="EMBL" id="PLS07821.1"/>
    </source>
</evidence>
<dbReference type="PANTHER" id="PTHR43309">
    <property type="entry name" value="5-OXOPROLINASE SUBUNIT C"/>
    <property type="match status" value="1"/>
</dbReference>
<comment type="caution">
    <text evidence="5">The sequence shown here is derived from an EMBL/GenBank/DDBJ whole genome shotgun (WGS) entry which is preliminary data.</text>
</comment>
<feature type="domain" description="Carboxyltransferase" evidence="4">
    <location>
        <begin position="26"/>
        <end position="304"/>
    </location>
</feature>
<dbReference type="Proteomes" id="UP000234950">
    <property type="component" value="Unassembled WGS sequence"/>
</dbReference>
<evidence type="ECO:0000259" key="4">
    <source>
        <dbReference type="SMART" id="SM00797"/>
    </source>
</evidence>
<proteinExistence type="predicted"/>
<accession>A0A2N5HQL6</accession>
<dbReference type="InterPro" id="IPR029000">
    <property type="entry name" value="Cyclophilin-like_dom_sf"/>
</dbReference>
<keyword evidence="3" id="KW-0067">ATP-binding</keyword>
<dbReference type="Pfam" id="PF02626">
    <property type="entry name" value="CT_A_B"/>
    <property type="match status" value="1"/>
</dbReference>
<organism evidence="5 6">
    <name type="scientific">Neobacillus cucumis</name>
    <dbReference type="NCBI Taxonomy" id="1740721"/>
    <lineage>
        <taxon>Bacteria</taxon>
        <taxon>Bacillati</taxon>
        <taxon>Bacillota</taxon>
        <taxon>Bacilli</taxon>
        <taxon>Bacillales</taxon>
        <taxon>Bacillaceae</taxon>
        <taxon>Neobacillus</taxon>
    </lineage>
</organism>
<dbReference type="GO" id="GO:0005524">
    <property type="term" value="F:ATP binding"/>
    <property type="evidence" value="ECO:0007669"/>
    <property type="project" value="UniProtKB-KW"/>
</dbReference>
<dbReference type="GO" id="GO:0016787">
    <property type="term" value="F:hydrolase activity"/>
    <property type="evidence" value="ECO:0007669"/>
    <property type="project" value="UniProtKB-KW"/>
</dbReference>
<dbReference type="Gene3D" id="2.40.100.10">
    <property type="entry name" value="Cyclophilin-like"/>
    <property type="match status" value="1"/>
</dbReference>
<dbReference type="PANTHER" id="PTHR43309:SF5">
    <property type="entry name" value="5-OXOPROLINASE SUBUNIT C"/>
    <property type="match status" value="1"/>
</dbReference>
<dbReference type="OrthoDB" id="9782422at2"/>
<keyword evidence="1" id="KW-0547">Nucleotide-binding</keyword>
<dbReference type="AlphaFoldDB" id="A0A2N5HQL6"/>
<keyword evidence="2" id="KW-0378">Hydrolase</keyword>